<reference evidence="2" key="1">
    <citation type="journal article" date="2023" name="Nat. Plants">
        <title>Single-cell RNA sequencing provides a high-resolution roadmap for understanding the multicellular compartmentation of specialized metabolism.</title>
        <authorList>
            <person name="Sun S."/>
            <person name="Shen X."/>
            <person name="Li Y."/>
            <person name="Li Y."/>
            <person name="Wang S."/>
            <person name="Li R."/>
            <person name="Zhang H."/>
            <person name="Shen G."/>
            <person name="Guo B."/>
            <person name="Wei J."/>
            <person name="Xu J."/>
            <person name="St-Pierre B."/>
            <person name="Chen S."/>
            <person name="Sun C."/>
        </authorList>
    </citation>
    <scope>NUCLEOTIDE SEQUENCE [LARGE SCALE GENOMIC DNA]</scope>
</reference>
<gene>
    <name evidence="1" type="ORF">M9H77_02287</name>
</gene>
<evidence type="ECO:0000313" key="1">
    <source>
        <dbReference type="EMBL" id="KAI5681060.1"/>
    </source>
</evidence>
<keyword evidence="2" id="KW-1185">Reference proteome</keyword>
<protein>
    <submittedName>
        <fullName evidence="1">Uncharacterized protein</fullName>
    </submittedName>
</protein>
<comment type="caution">
    <text evidence="1">The sequence shown here is derived from an EMBL/GenBank/DDBJ whole genome shotgun (WGS) entry which is preliminary data.</text>
</comment>
<evidence type="ECO:0000313" key="2">
    <source>
        <dbReference type="Proteomes" id="UP001060085"/>
    </source>
</evidence>
<organism evidence="1 2">
    <name type="scientific">Catharanthus roseus</name>
    <name type="common">Madagascar periwinkle</name>
    <name type="synonym">Vinca rosea</name>
    <dbReference type="NCBI Taxonomy" id="4058"/>
    <lineage>
        <taxon>Eukaryota</taxon>
        <taxon>Viridiplantae</taxon>
        <taxon>Streptophyta</taxon>
        <taxon>Embryophyta</taxon>
        <taxon>Tracheophyta</taxon>
        <taxon>Spermatophyta</taxon>
        <taxon>Magnoliopsida</taxon>
        <taxon>eudicotyledons</taxon>
        <taxon>Gunneridae</taxon>
        <taxon>Pentapetalae</taxon>
        <taxon>asterids</taxon>
        <taxon>lamiids</taxon>
        <taxon>Gentianales</taxon>
        <taxon>Apocynaceae</taxon>
        <taxon>Rauvolfioideae</taxon>
        <taxon>Vinceae</taxon>
        <taxon>Catharanthinae</taxon>
        <taxon>Catharanthus</taxon>
    </lineage>
</organism>
<dbReference type="Proteomes" id="UP001060085">
    <property type="component" value="Linkage Group LG01"/>
</dbReference>
<sequence length="744" mass="86506">MSLPAETYRPDDDPTLGLTSDWRSRRGHEKFQNLSIFKGTNGRIKKKQAWRGWKLQKPKGEPFLDPTGGRTFHPTVAGRLRVKKGVLNVPIMCEWKRNRGDSSNFTPRRQDGVGNFSPCARSLEHTSYNCSEENIIKAENGITYRPFETVPRKETINEKDYVNMDERFYTRGNEESMKPSLLQKSSMVNELLQARIETDESVEMHVEGEMSKEDFGDSMGDLSFEEDESEKYEKDESSKEEKNDLEDRERRKEMSEEKQENSKQELDVIEKNEEINFFANQTNSSLVREFPFVQNFGEPSKNQEERLIYNSIKTITFFPSNSYLCFEISFKEIKLFSLVYVEHGDHFIFLNSLGMYLERGYFIEFNSLSCATPRVDENDSNVANCVSCLLGVEGNLFLLVSSMTNCLSSHLFLEDPLMISSVMFDPSCYGFGNLDYTSLVELHIVGFALGFDKNYLQHIYTITSMRGRRHTMEFEGQGKSVGRKLILCYGDLTMSFSSNLFLFYLVFSFKELKLLLELNAFYVILVGNCMVNLFTCELVLDHMFKYSSLCAFLEKQLMKNFDVYISSIKLLCLMSYKFGFPHEEQKVLIVEEFLKTLLFGNIHGFQFYLFHFKEFMRLLNIRKKMNGSLKVFKAHPYDLVTFENGVFKLNLKNLVEKHLVYSIASVDFLFKGETLNESILQNTKSCVKIENQSLGATLLYSLIFKEFLDKLIFKRELEVLQVLMLNQEFSLLNNILKLFWNNLH</sequence>
<accession>A0ACC0C835</accession>
<name>A0ACC0C835_CATRO</name>
<dbReference type="EMBL" id="CM044701">
    <property type="protein sequence ID" value="KAI5681060.1"/>
    <property type="molecule type" value="Genomic_DNA"/>
</dbReference>
<proteinExistence type="predicted"/>